<dbReference type="KEGG" id="aser:Asera_50830"/>
<keyword evidence="1" id="KW-0812">Transmembrane</keyword>
<reference evidence="2" key="1">
    <citation type="submission" date="2020-08" db="EMBL/GenBank/DDBJ databases">
        <title>Whole genome shotgun sequence of Actinocatenispora sera NBRC 101916.</title>
        <authorList>
            <person name="Komaki H."/>
            <person name="Tamura T."/>
        </authorList>
    </citation>
    <scope>NUCLEOTIDE SEQUENCE</scope>
    <source>
        <strain evidence="2">NBRC 101916</strain>
    </source>
</reference>
<name>A0A810L7W8_9ACTN</name>
<dbReference type="NCBIfam" id="NF047839">
    <property type="entry name" value="PspM_Rv2743c"/>
    <property type="match status" value="1"/>
</dbReference>
<keyword evidence="1" id="KW-0472">Membrane</keyword>
<dbReference type="Pfam" id="PF25587">
    <property type="entry name" value="Rv2743c"/>
    <property type="match status" value="1"/>
</dbReference>
<dbReference type="Proteomes" id="UP000680750">
    <property type="component" value="Chromosome"/>
</dbReference>
<dbReference type="InterPro" id="IPR057952">
    <property type="entry name" value="Rv2743c-like"/>
</dbReference>
<accession>A0A810L7W8</accession>
<feature type="transmembrane region" description="Helical" evidence="1">
    <location>
        <begin position="21"/>
        <end position="41"/>
    </location>
</feature>
<organism evidence="2 3">
    <name type="scientific">Actinocatenispora sera</name>
    <dbReference type="NCBI Taxonomy" id="390989"/>
    <lineage>
        <taxon>Bacteria</taxon>
        <taxon>Bacillati</taxon>
        <taxon>Actinomycetota</taxon>
        <taxon>Actinomycetes</taxon>
        <taxon>Micromonosporales</taxon>
        <taxon>Micromonosporaceae</taxon>
        <taxon>Actinocatenispora</taxon>
    </lineage>
</organism>
<proteinExistence type="predicted"/>
<sequence length="253" mass="26341">MAETREQRLRRLGRLRRAFRRWVVLGAGLTGAAAVLTPYAGIGLPDAAWAAGAGVSVALAVFRWRDYHALAAEPLPPERPQVGAGEAVRQAMRAALTANPLARAAVDEVGRRAERRKYGGTAAAAPMARLGTAVRTLDDVRAGTRSEYVDEALAEAADGERALRDLAHRLLTVEKASRFAGPDAAPTLAAAKQTLSGQLADGVSTYERLAAATAAAAASGAGTDTGAQYRLTEAADRMAAFAAGLAELREPAS</sequence>
<dbReference type="AlphaFoldDB" id="A0A810L7W8"/>
<dbReference type="RefSeq" id="WP_030446368.1">
    <property type="nucleotide sequence ID" value="NZ_AP023354.1"/>
</dbReference>
<dbReference type="InterPro" id="IPR006311">
    <property type="entry name" value="TAT_signal"/>
</dbReference>
<dbReference type="OrthoDB" id="3405022at2"/>
<protein>
    <submittedName>
        <fullName evidence="2">Uncharacterized protein</fullName>
    </submittedName>
</protein>
<evidence type="ECO:0000313" key="2">
    <source>
        <dbReference type="EMBL" id="BCJ30975.1"/>
    </source>
</evidence>
<evidence type="ECO:0000256" key="1">
    <source>
        <dbReference type="SAM" id="Phobius"/>
    </source>
</evidence>
<feature type="transmembrane region" description="Helical" evidence="1">
    <location>
        <begin position="47"/>
        <end position="64"/>
    </location>
</feature>
<keyword evidence="3" id="KW-1185">Reference proteome</keyword>
<keyword evidence="1" id="KW-1133">Transmembrane helix</keyword>
<dbReference type="EMBL" id="AP023354">
    <property type="protein sequence ID" value="BCJ30975.1"/>
    <property type="molecule type" value="Genomic_DNA"/>
</dbReference>
<gene>
    <name evidence="2" type="ORF">Asera_50830</name>
</gene>
<dbReference type="PROSITE" id="PS51318">
    <property type="entry name" value="TAT"/>
    <property type="match status" value="1"/>
</dbReference>
<evidence type="ECO:0000313" key="3">
    <source>
        <dbReference type="Proteomes" id="UP000680750"/>
    </source>
</evidence>